<dbReference type="Pfam" id="PF17191">
    <property type="entry name" value="RecG_wedge"/>
    <property type="match status" value="1"/>
</dbReference>
<dbReference type="NCBIfam" id="NF008165">
    <property type="entry name" value="PRK10917.1-3"/>
    <property type="match status" value="1"/>
</dbReference>
<keyword evidence="7 15" id="KW-0067">ATP-binding</keyword>
<evidence type="ECO:0000259" key="17">
    <source>
        <dbReference type="PROSITE" id="PS51194"/>
    </source>
</evidence>
<evidence type="ECO:0000256" key="3">
    <source>
        <dbReference type="ARBA" id="ARBA00022741"/>
    </source>
</evidence>
<organism evidence="18 19">
    <name type="scientific">Candidatus Nealsonbacteria bacterium CG23_combo_of_CG06-09_8_20_14_all_39_17</name>
    <dbReference type="NCBI Taxonomy" id="1974722"/>
    <lineage>
        <taxon>Bacteria</taxon>
        <taxon>Candidatus Nealsoniibacteriota</taxon>
    </lineage>
</organism>
<evidence type="ECO:0000256" key="4">
    <source>
        <dbReference type="ARBA" id="ARBA00022763"/>
    </source>
</evidence>
<dbReference type="PROSITE" id="PS51192">
    <property type="entry name" value="HELICASE_ATP_BIND_1"/>
    <property type="match status" value="1"/>
</dbReference>
<dbReference type="Pfam" id="PF19833">
    <property type="entry name" value="RecG_dom3_C"/>
    <property type="match status" value="1"/>
</dbReference>
<evidence type="ECO:0000256" key="14">
    <source>
        <dbReference type="ARBA" id="ARBA00048988"/>
    </source>
</evidence>
<evidence type="ECO:0000313" key="19">
    <source>
        <dbReference type="Proteomes" id="UP000229976"/>
    </source>
</evidence>
<dbReference type="GO" id="GO:0006310">
    <property type="term" value="P:DNA recombination"/>
    <property type="evidence" value="ECO:0007669"/>
    <property type="project" value="UniProtKB-UniRule"/>
</dbReference>
<keyword evidence="10 15" id="KW-0234">DNA repair</keyword>
<dbReference type="InterPro" id="IPR027417">
    <property type="entry name" value="P-loop_NTPase"/>
</dbReference>
<dbReference type="Pfam" id="PF00271">
    <property type="entry name" value="Helicase_C"/>
    <property type="match status" value="1"/>
</dbReference>
<dbReference type="InterPro" id="IPR012340">
    <property type="entry name" value="NA-bd_OB-fold"/>
</dbReference>
<dbReference type="Proteomes" id="UP000229976">
    <property type="component" value="Unassembled WGS sequence"/>
</dbReference>
<protein>
    <recommendedName>
        <fullName evidence="2 15">ATP-dependent DNA helicase RecG</fullName>
        <ecNumber evidence="13 15">5.6.2.4</ecNumber>
    </recommendedName>
</protein>
<keyword evidence="3 15" id="KW-0547">Nucleotide-binding</keyword>
<accession>A0A2G9YUT1</accession>
<comment type="catalytic activity">
    <reaction evidence="12 15">
        <text>Couples ATP hydrolysis with the unwinding of duplex DNA by translocating in the 3'-5' direction.</text>
        <dbReference type="EC" id="5.6.2.4"/>
    </reaction>
</comment>
<evidence type="ECO:0000256" key="7">
    <source>
        <dbReference type="ARBA" id="ARBA00022840"/>
    </source>
</evidence>
<dbReference type="GO" id="GO:0043138">
    <property type="term" value="F:3'-5' DNA helicase activity"/>
    <property type="evidence" value="ECO:0007669"/>
    <property type="project" value="UniProtKB-EC"/>
</dbReference>
<proteinExistence type="inferred from homology"/>
<name>A0A2G9YUT1_9BACT</name>
<evidence type="ECO:0000256" key="12">
    <source>
        <dbReference type="ARBA" id="ARBA00034617"/>
    </source>
</evidence>
<gene>
    <name evidence="18" type="ORF">COX37_00935</name>
</gene>
<comment type="function">
    <text evidence="15">Plays a critical role in recombination and DNA repair. Helps process Holliday junction intermediates to mature products by catalyzing branch migration. Has replication fork regression activity, unwinds stalled or blocked replication forks to make a HJ that can be resolved. Has a DNA unwinding activity characteristic of a DNA helicase with 3'-5' polarity.</text>
</comment>
<dbReference type="InterPro" id="IPR014001">
    <property type="entry name" value="Helicase_ATP-bd"/>
</dbReference>
<dbReference type="Pfam" id="PF00270">
    <property type="entry name" value="DEAD"/>
    <property type="match status" value="1"/>
</dbReference>
<dbReference type="EC" id="5.6.2.4" evidence="13 15"/>
<dbReference type="InterPro" id="IPR033454">
    <property type="entry name" value="RecG_wedge"/>
</dbReference>
<keyword evidence="9 15" id="KW-0233">DNA recombination</keyword>
<evidence type="ECO:0000256" key="2">
    <source>
        <dbReference type="ARBA" id="ARBA00017846"/>
    </source>
</evidence>
<dbReference type="GO" id="GO:0016887">
    <property type="term" value="F:ATP hydrolysis activity"/>
    <property type="evidence" value="ECO:0007669"/>
    <property type="project" value="RHEA"/>
</dbReference>
<evidence type="ECO:0000313" key="18">
    <source>
        <dbReference type="EMBL" id="PIP23006.1"/>
    </source>
</evidence>
<keyword evidence="5 15" id="KW-0378">Hydrolase</keyword>
<evidence type="ECO:0000256" key="9">
    <source>
        <dbReference type="ARBA" id="ARBA00023172"/>
    </source>
</evidence>
<evidence type="ECO:0000259" key="16">
    <source>
        <dbReference type="PROSITE" id="PS51192"/>
    </source>
</evidence>
<evidence type="ECO:0000256" key="15">
    <source>
        <dbReference type="RuleBase" id="RU363016"/>
    </source>
</evidence>
<dbReference type="SUPFAM" id="SSF52540">
    <property type="entry name" value="P-loop containing nucleoside triphosphate hydrolases"/>
    <property type="match status" value="2"/>
</dbReference>
<dbReference type="CDD" id="cd04488">
    <property type="entry name" value="RecG_wedge_OBF"/>
    <property type="match status" value="1"/>
</dbReference>
<dbReference type="InterPro" id="IPR001650">
    <property type="entry name" value="Helicase_C-like"/>
</dbReference>
<dbReference type="EMBL" id="PCRO01000013">
    <property type="protein sequence ID" value="PIP23006.1"/>
    <property type="molecule type" value="Genomic_DNA"/>
</dbReference>
<dbReference type="InterPro" id="IPR045562">
    <property type="entry name" value="RecG_dom3_C"/>
</dbReference>
<dbReference type="PANTHER" id="PTHR47964:SF1">
    <property type="entry name" value="ATP-DEPENDENT DNA HELICASE HOMOLOG RECG, CHLOROPLASTIC"/>
    <property type="match status" value="1"/>
</dbReference>
<dbReference type="SMART" id="SM00487">
    <property type="entry name" value="DEXDc"/>
    <property type="match status" value="1"/>
</dbReference>
<keyword evidence="4 15" id="KW-0227">DNA damage</keyword>
<feature type="domain" description="Helicase C-terminal" evidence="17">
    <location>
        <begin position="529"/>
        <end position="703"/>
    </location>
</feature>
<dbReference type="GO" id="GO:0005524">
    <property type="term" value="F:ATP binding"/>
    <property type="evidence" value="ECO:0007669"/>
    <property type="project" value="UniProtKB-KW"/>
</dbReference>
<feature type="domain" description="Helicase ATP-binding" evidence="16">
    <location>
        <begin position="341"/>
        <end position="510"/>
    </location>
</feature>
<dbReference type="Gene3D" id="3.40.50.300">
    <property type="entry name" value="P-loop containing nucleotide triphosphate hydrolases"/>
    <property type="match status" value="2"/>
</dbReference>
<reference evidence="18 19" key="1">
    <citation type="submission" date="2017-09" db="EMBL/GenBank/DDBJ databases">
        <title>Depth-based differentiation of microbial function through sediment-hosted aquifers and enrichment of novel symbionts in the deep terrestrial subsurface.</title>
        <authorList>
            <person name="Probst A.J."/>
            <person name="Ladd B."/>
            <person name="Jarett J.K."/>
            <person name="Geller-Mcgrath D.E."/>
            <person name="Sieber C.M."/>
            <person name="Emerson J.B."/>
            <person name="Anantharaman K."/>
            <person name="Thomas B.C."/>
            <person name="Malmstrom R."/>
            <person name="Stieglmeier M."/>
            <person name="Klingl A."/>
            <person name="Woyke T."/>
            <person name="Ryan C.M."/>
            <person name="Banfield J.F."/>
        </authorList>
    </citation>
    <scope>NUCLEOTIDE SEQUENCE [LARGE SCALE GENOMIC DNA]</scope>
    <source>
        <strain evidence="18">CG23_combo_of_CG06-09_8_20_14_all_39_17</strain>
    </source>
</reference>
<evidence type="ECO:0000256" key="6">
    <source>
        <dbReference type="ARBA" id="ARBA00022806"/>
    </source>
</evidence>
<dbReference type="SUPFAM" id="SSF50249">
    <property type="entry name" value="Nucleic acid-binding proteins"/>
    <property type="match status" value="1"/>
</dbReference>
<dbReference type="PROSITE" id="PS51194">
    <property type="entry name" value="HELICASE_CTER"/>
    <property type="match status" value="1"/>
</dbReference>
<comment type="catalytic activity">
    <reaction evidence="14 15">
        <text>ATP + H2O = ADP + phosphate + H(+)</text>
        <dbReference type="Rhea" id="RHEA:13065"/>
        <dbReference type="ChEBI" id="CHEBI:15377"/>
        <dbReference type="ChEBI" id="CHEBI:15378"/>
        <dbReference type="ChEBI" id="CHEBI:30616"/>
        <dbReference type="ChEBI" id="CHEBI:43474"/>
        <dbReference type="ChEBI" id="CHEBI:456216"/>
        <dbReference type="EC" id="5.6.2.4"/>
    </reaction>
</comment>
<sequence>MWRAERAVAGLVSLVGGLLKECSNFVQKTPRRNKFFQKNLLRSAFATLKRDYGGRSPHKIMQLFSPIEEITRINPFYLKKLKRMGIYTVRDLLFHFPSRYEDFSKLAPISSARAGEVFCFQGKIKKIENVRAWRKRMFITNAVVEDRTGEIKVVWFNQPYIATTLKENNFVHLAGKIALGKTGLYLSSPSYEKIGSMESEMLKKNFTHTGRLVPIYPETKKLSSKWLRFIIKPILEKIAKEIPDFLPEKIIRKEQLLPFPKALQQIHFPDSLKLAEEARNRFCFEELFLLSLFLLNEKRKLAKEKSMAIPANIEIVKDFVQKLPFKLTDSQKKTAWQILKNMEKDSPMNRLLEGDVGSGKTIVAAIAALNTAKAGFQTAFMVPTEILAKQHFENFKKMFKDFDLKIGLLTGKESRLNNRKLSKEKFLEKLKAKKNEVDILIGTHALIQEKVKFGNLCLVILDEQHRFGVKQRAELCQKKEFVPHLLSMTATPIPRTLSLTVYGDLDLSLISELPKGRKKIITRIVAQKDKNMAYEFVKEQVKSGRQVFVICPRIEIKEETKKNVYSNWDDVKAVKDEFKKLSEEIFPDLKIGMLHGKMPAEKKESVMKKFKDKKTDILVSTSVVEVGVDVPNASVMLIEGAERFGLAQLHQFRGRVGRAEHQSYCFLFTSLRGQENSRRLKALLTSEDGFSLAEKDLKIRGAGDFIGSRQSGIPDLAMASLGNVFLVEKAREAAKEILEEDSQLEKYPLLKEKIRQFHETIHLE</sequence>
<evidence type="ECO:0000256" key="10">
    <source>
        <dbReference type="ARBA" id="ARBA00023204"/>
    </source>
</evidence>
<evidence type="ECO:0000256" key="1">
    <source>
        <dbReference type="ARBA" id="ARBA00007504"/>
    </source>
</evidence>
<dbReference type="SMART" id="SM00490">
    <property type="entry name" value="HELICc"/>
    <property type="match status" value="1"/>
</dbReference>
<dbReference type="Gene3D" id="2.40.50.140">
    <property type="entry name" value="Nucleic acid-binding proteins"/>
    <property type="match status" value="1"/>
</dbReference>
<dbReference type="InterPro" id="IPR011545">
    <property type="entry name" value="DEAD/DEAH_box_helicase_dom"/>
</dbReference>
<dbReference type="InterPro" id="IPR047112">
    <property type="entry name" value="RecG/Mfd"/>
</dbReference>
<dbReference type="NCBIfam" id="NF008168">
    <property type="entry name" value="PRK10917.2-2"/>
    <property type="match status" value="1"/>
</dbReference>
<dbReference type="PANTHER" id="PTHR47964">
    <property type="entry name" value="ATP-DEPENDENT DNA HELICASE HOMOLOG RECG, CHLOROPLASTIC"/>
    <property type="match status" value="1"/>
</dbReference>
<comment type="similarity">
    <text evidence="1 15">Belongs to the helicase family. RecG subfamily.</text>
</comment>
<dbReference type="InterPro" id="IPR004609">
    <property type="entry name" value="ATP-dep_DNA_helicase_RecG"/>
</dbReference>
<comment type="caution">
    <text evidence="18">The sequence shown here is derived from an EMBL/GenBank/DDBJ whole genome shotgun (WGS) entry which is preliminary data.</text>
</comment>
<keyword evidence="8" id="KW-0238">DNA-binding</keyword>
<keyword evidence="11" id="KW-0413">Isomerase</keyword>
<evidence type="ECO:0000256" key="13">
    <source>
        <dbReference type="ARBA" id="ARBA00034808"/>
    </source>
</evidence>
<evidence type="ECO:0000256" key="8">
    <source>
        <dbReference type="ARBA" id="ARBA00023125"/>
    </source>
</evidence>
<dbReference type="NCBIfam" id="TIGR00643">
    <property type="entry name" value="recG"/>
    <property type="match status" value="1"/>
</dbReference>
<evidence type="ECO:0000256" key="11">
    <source>
        <dbReference type="ARBA" id="ARBA00023235"/>
    </source>
</evidence>
<keyword evidence="6 15" id="KW-0347">Helicase</keyword>
<dbReference type="GO" id="GO:0003677">
    <property type="term" value="F:DNA binding"/>
    <property type="evidence" value="ECO:0007669"/>
    <property type="project" value="UniProtKB-KW"/>
</dbReference>
<dbReference type="GO" id="GO:0006281">
    <property type="term" value="P:DNA repair"/>
    <property type="evidence" value="ECO:0007669"/>
    <property type="project" value="UniProtKB-UniRule"/>
</dbReference>
<evidence type="ECO:0000256" key="5">
    <source>
        <dbReference type="ARBA" id="ARBA00022801"/>
    </source>
</evidence>
<dbReference type="AlphaFoldDB" id="A0A2G9YUT1"/>